<reference evidence="1" key="1">
    <citation type="submission" date="2020-06" db="EMBL/GenBank/DDBJ databases">
        <authorList>
            <person name="Li T."/>
            <person name="Hu X."/>
            <person name="Zhang T."/>
            <person name="Song X."/>
            <person name="Zhang H."/>
            <person name="Dai N."/>
            <person name="Sheng W."/>
            <person name="Hou X."/>
            <person name="Wei L."/>
        </authorList>
    </citation>
    <scope>NUCLEOTIDE SEQUENCE</scope>
    <source>
        <strain evidence="1">G01</strain>
        <tissue evidence="1">Leaf</tissue>
    </source>
</reference>
<organism evidence="1">
    <name type="scientific">Sesamum angustifolium</name>
    <dbReference type="NCBI Taxonomy" id="2727405"/>
    <lineage>
        <taxon>Eukaryota</taxon>
        <taxon>Viridiplantae</taxon>
        <taxon>Streptophyta</taxon>
        <taxon>Embryophyta</taxon>
        <taxon>Tracheophyta</taxon>
        <taxon>Spermatophyta</taxon>
        <taxon>Magnoliopsida</taxon>
        <taxon>eudicotyledons</taxon>
        <taxon>Gunneridae</taxon>
        <taxon>Pentapetalae</taxon>
        <taxon>asterids</taxon>
        <taxon>lamiids</taxon>
        <taxon>Lamiales</taxon>
        <taxon>Pedaliaceae</taxon>
        <taxon>Sesamum</taxon>
    </lineage>
</organism>
<evidence type="ECO:0000313" key="1">
    <source>
        <dbReference type="EMBL" id="KAL0288186.1"/>
    </source>
</evidence>
<reference evidence="1" key="2">
    <citation type="journal article" date="2024" name="Plant">
        <title>Genomic evolution and insights into agronomic trait innovations of Sesamum species.</title>
        <authorList>
            <person name="Miao H."/>
            <person name="Wang L."/>
            <person name="Qu L."/>
            <person name="Liu H."/>
            <person name="Sun Y."/>
            <person name="Le M."/>
            <person name="Wang Q."/>
            <person name="Wei S."/>
            <person name="Zheng Y."/>
            <person name="Lin W."/>
            <person name="Duan Y."/>
            <person name="Cao H."/>
            <person name="Xiong S."/>
            <person name="Wang X."/>
            <person name="Wei L."/>
            <person name="Li C."/>
            <person name="Ma Q."/>
            <person name="Ju M."/>
            <person name="Zhao R."/>
            <person name="Li G."/>
            <person name="Mu C."/>
            <person name="Tian Q."/>
            <person name="Mei H."/>
            <person name="Zhang T."/>
            <person name="Gao T."/>
            <person name="Zhang H."/>
        </authorList>
    </citation>
    <scope>NUCLEOTIDE SEQUENCE</scope>
    <source>
        <strain evidence="1">G01</strain>
    </source>
</reference>
<dbReference type="CDD" id="cd09272">
    <property type="entry name" value="RNase_HI_RT_Ty1"/>
    <property type="match status" value="1"/>
</dbReference>
<name>A0AAW2J162_9LAMI</name>
<dbReference type="EMBL" id="JACGWK010001459">
    <property type="protein sequence ID" value="KAL0288186.1"/>
    <property type="molecule type" value="Genomic_DNA"/>
</dbReference>
<dbReference type="PANTHER" id="PTHR11439">
    <property type="entry name" value="GAG-POL-RELATED RETROTRANSPOSON"/>
    <property type="match status" value="1"/>
</dbReference>
<comment type="caution">
    <text evidence="1">The sequence shown here is derived from an EMBL/GenBank/DDBJ whole genome shotgun (WGS) entry which is preliminary data.</text>
</comment>
<proteinExistence type="predicted"/>
<dbReference type="PANTHER" id="PTHR11439:SF483">
    <property type="entry name" value="PEPTIDE SYNTHASE GLIP-LIKE, PUTATIVE (AFU_ORTHOLOGUE AFUA_3G12920)-RELATED"/>
    <property type="match status" value="1"/>
</dbReference>
<sequence>MDGYNDDDGSANKDERKSISGYAFLLGGVAITWCSKKQSCIFFSTIEIEYVACTSEVQGAIWLRRFLKSLRISTHIYDVVVIYCDNITTIEYVKDPNYHEKTKYINTKYHFISDSIPQGEVVLRHIPTNDMIVDPFTKSFA</sequence>
<dbReference type="AlphaFoldDB" id="A0AAW2J162"/>
<gene>
    <name evidence="1" type="ORF">Sangu_2667300</name>
</gene>
<protein>
    <submittedName>
        <fullName evidence="1">Uncharacterized protein</fullName>
    </submittedName>
</protein>
<accession>A0AAW2J162</accession>